<accession>A0ABS6ZXN8</accession>
<protein>
    <submittedName>
        <fullName evidence="1">OsmC family protein</fullName>
    </submittedName>
</protein>
<dbReference type="InterPro" id="IPR019904">
    <property type="entry name" value="Peroxiredoxin_OsmC"/>
</dbReference>
<sequence>MPVRKANAVWEGGLRSGKGLMRLQSQAFEGPYSFPSRFEEGPGTNPEELIAAAHAGCFSMALAASLEREGFPPKRVSTEARVHLEVVEGKATVTRIELFTEAEVPGITPEKFHEIAQAAKEGCPVSRALGAVREITLEARLA</sequence>
<dbReference type="InterPro" id="IPR052707">
    <property type="entry name" value="OsmC_Ohr_Peroxiredoxin"/>
</dbReference>
<gene>
    <name evidence="1" type="ORF">KZX47_06660</name>
</gene>
<dbReference type="Gene3D" id="3.30.300.20">
    <property type="match status" value="1"/>
</dbReference>
<dbReference type="Proteomes" id="UP000724268">
    <property type="component" value="Unassembled WGS sequence"/>
</dbReference>
<organism evidence="1 2">
    <name type="scientific">Thermus brevis</name>
    <dbReference type="NCBI Taxonomy" id="2862456"/>
    <lineage>
        <taxon>Bacteria</taxon>
        <taxon>Thermotogati</taxon>
        <taxon>Deinococcota</taxon>
        <taxon>Deinococci</taxon>
        <taxon>Thermales</taxon>
        <taxon>Thermaceae</taxon>
        <taxon>Thermus</taxon>
    </lineage>
</organism>
<comment type="caution">
    <text evidence="1">The sequence shown here is derived from an EMBL/GenBank/DDBJ whole genome shotgun (WGS) entry which is preliminary data.</text>
</comment>
<dbReference type="PANTHER" id="PTHR42830:SF1">
    <property type="entry name" value="OSMOTICALLY INDUCIBLE FAMILY PROTEIN"/>
    <property type="match status" value="1"/>
</dbReference>
<dbReference type="EMBL" id="JAHXRS010000010">
    <property type="protein sequence ID" value="MBW6394828.1"/>
    <property type="molecule type" value="Genomic_DNA"/>
</dbReference>
<dbReference type="InterPro" id="IPR015946">
    <property type="entry name" value="KH_dom-like_a/b"/>
</dbReference>
<proteinExistence type="predicted"/>
<dbReference type="InterPro" id="IPR036102">
    <property type="entry name" value="OsmC/Ohrsf"/>
</dbReference>
<dbReference type="InterPro" id="IPR003718">
    <property type="entry name" value="OsmC/Ohr_fam"/>
</dbReference>
<evidence type="ECO:0000313" key="1">
    <source>
        <dbReference type="EMBL" id="MBW6394828.1"/>
    </source>
</evidence>
<keyword evidence="2" id="KW-1185">Reference proteome</keyword>
<dbReference type="Pfam" id="PF02566">
    <property type="entry name" value="OsmC"/>
    <property type="match status" value="1"/>
</dbReference>
<dbReference type="NCBIfam" id="TIGR03562">
    <property type="entry name" value="osmo_induc_OsmC"/>
    <property type="match status" value="1"/>
</dbReference>
<dbReference type="PANTHER" id="PTHR42830">
    <property type="entry name" value="OSMOTICALLY INDUCIBLE FAMILY PROTEIN"/>
    <property type="match status" value="1"/>
</dbReference>
<dbReference type="SUPFAM" id="SSF82784">
    <property type="entry name" value="OsmC-like"/>
    <property type="match status" value="1"/>
</dbReference>
<name>A0ABS6ZXN8_9DEIN</name>
<reference evidence="1 2" key="1">
    <citation type="submission" date="2021-07" db="EMBL/GenBank/DDBJ databases">
        <title>Thermus aquaticus gen. n. and sp. n., a nonsporulating extreme thermophile.</title>
        <authorList>
            <person name="Hu C.-J."/>
            <person name="Li W.-J."/>
            <person name="Xian W.-D."/>
        </authorList>
    </citation>
    <scope>NUCLEOTIDE SEQUENCE [LARGE SCALE GENOMIC DNA]</scope>
    <source>
        <strain evidence="1 2">SYSU G05001</strain>
    </source>
</reference>
<dbReference type="RefSeq" id="WP_219759478.1">
    <property type="nucleotide sequence ID" value="NZ_JAHXRS010000010.1"/>
</dbReference>
<evidence type="ECO:0000313" key="2">
    <source>
        <dbReference type="Proteomes" id="UP000724268"/>
    </source>
</evidence>